<evidence type="ECO:0000313" key="3">
    <source>
        <dbReference type="EMBL" id="MDI6104154.1"/>
    </source>
</evidence>
<evidence type="ECO:0000256" key="1">
    <source>
        <dbReference type="SAM" id="Coils"/>
    </source>
</evidence>
<comment type="caution">
    <text evidence="3">The sequence shown here is derived from an EMBL/GenBank/DDBJ whole genome shotgun (WGS) entry which is preliminary data.</text>
</comment>
<feature type="coiled-coil region" evidence="1">
    <location>
        <begin position="341"/>
        <end position="401"/>
    </location>
</feature>
<feature type="region of interest" description="Disordered" evidence="2">
    <location>
        <begin position="1427"/>
        <end position="1460"/>
    </location>
</feature>
<dbReference type="Pfam" id="PF13558">
    <property type="entry name" value="SbcC_Walker_B"/>
    <property type="match status" value="1"/>
</dbReference>
<proteinExistence type="predicted"/>
<protein>
    <submittedName>
        <fullName evidence="3">SbcC/MukB-like Walker B domain-containing protein</fullName>
    </submittedName>
</protein>
<keyword evidence="1" id="KW-0175">Coiled coil</keyword>
<reference evidence="3 4" key="1">
    <citation type="submission" date="2023-05" db="EMBL/GenBank/DDBJ databases">
        <title>Actinoplanes sp. NEAU-A12 genome sequencing.</title>
        <authorList>
            <person name="Wang Z.-S."/>
        </authorList>
    </citation>
    <scope>NUCLEOTIDE SEQUENCE [LARGE SCALE GENOMIC DNA]</scope>
    <source>
        <strain evidence="3 4">NEAU-A12</strain>
    </source>
</reference>
<keyword evidence="4" id="KW-1185">Reference proteome</keyword>
<sequence length="1460" mass="158183">MTMPDLPAPGPAATDRQLAAWRDAVTTAGLPDPSRHRWQVLRAGVVGLWEFDVAEYWFADGRAQFVGQNQSGKSTMMALTTLLMLAGSLDRKYVDTFGDSEKEYRYYVEPVADDRDRRDASTSTNRGWAWVEYGRIGPLGAPEFFTTMLYTQTKRGVKQMTRVWVVCHGTARVRDGLDLAAGQAVTEPKDLEPVDGVTLYPKGSDYTERLATDLFGFDDTERYATVIEMLKVLRTPHLGQKLDPAWFTSQIRSALPPIAKSEVTELANGWQELEQLARDRDHADEARKAITVYLNRAWRPWADAVLRLHADTLIAADTAVVKAAENATAAETRLGQARGRLDDETQNTTSLEKALERTRAELMQLLRSSAYTTAVERANDAKRLRADANAARERARKAAAQLVGTRDDLDTATARRDKTAEELGTAHHEVEAAAGHAVDTATAAGLGEHAPAWAAAGDVDRFDVAVTNRRGQVTALRKLIRTAARAAATWNTLDDLAQKAQTELNDRTAAATATESSLHQAVQTLSDHLERWAVALGEWSPPTGTRTQWITAVTDQTHAERPRELLTALLTRQWLEPVTAPLITRAADLRAAARTATKQAADTDAEADRLAAADDPIPEPPARWTRRDRPAFPTTAGAPLWRLLDPVDGLDPAILDHVEAALAAAGLLDTWVTPHGAWNPEHDGDDAVIITGALPAATTPLARILQPAEDAATLTDVTTKILNGIGYTTGGPLTAPVCLAADGRWRTPAATGRAAPAEHGAELIGTAARTATRRRKIADLRAQATAFRDEAERLTSEADRTTTQVTNLRDAAGRAPTDADVVAAAAAYTSAIREADKADSAYREARSRERDARTLSETAAADVTRYATDYQLPIGDENLDILAAALDTTAAAAGSLRLALRGLGAATSAATDAAERFTAEERRVNDATTLANDEAAAAERADTNATLAEQSVDADAQQLFAQAEHLERKVEEYGPSISASRREGLARSKEAGEAENAWKQRCNDLTAAREHRDIAAAAWWTPVDAGLTAARHLPTPESRDLPAALAHARTAAEQLRPPMWPDRLDDKAKRAEAALSRMLGSSLIDLRTVLETHGGRSVITTEADEQHPLPSVTLIVDASGTSLDPAEAILHLQKLVDDLSRTHDEKLHQMYTELLSSTFIDHLADRMKKVITLLKVVNDVLEKHPTGANKTTLRLRRVAAEGQAPGFRILTALLDGTIESEAAQQQIQLFLGARLREAQDAGLVGTEDWTDRLAELLDYRAWFDVVAQYRVGDGDENRWKDLTRKVHGVDSGGGKVVTLLQPLLATLVALYSESPDAPRPLWLDEAFEGVDPGNRATMMRMLTDFDLDFLLAGPAPLVAVAQVPAAAVWVITRAPAPVPGVDLSLMLWAGRTLEQIPVGDYATRLLTPRRTADDPGPDLFATMLADPVSAEPRHTNGSHHADSVTEEASDTAVIAASEPA</sequence>
<feature type="compositionally biased region" description="Basic and acidic residues" evidence="2">
    <location>
        <begin position="1431"/>
        <end position="1443"/>
    </location>
</feature>
<evidence type="ECO:0000256" key="2">
    <source>
        <dbReference type="SAM" id="MobiDB-lite"/>
    </source>
</evidence>
<name>A0ABT6WWM9_9ACTN</name>
<feature type="region of interest" description="Disordered" evidence="2">
    <location>
        <begin position="598"/>
        <end position="631"/>
    </location>
</feature>
<organism evidence="3 4">
    <name type="scientific">Actinoplanes sandaracinus</name>
    <dbReference type="NCBI Taxonomy" id="3045177"/>
    <lineage>
        <taxon>Bacteria</taxon>
        <taxon>Bacillati</taxon>
        <taxon>Actinomycetota</taxon>
        <taxon>Actinomycetes</taxon>
        <taxon>Micromonosporales</taxon>
        <taxon>Micromonosporaceae</taxon>
        <taxon>Actinoplanes</taxon>
    </lineage>
</organism>
<feature type="compositionally biased region" description="Basic and acidic residues" evidence="2">
    <location>
        <begin position="980"/>
        <end position="996"/>
    </location>
</feature>
<feature type="coiled-coil region" evidence="1">
    <location>
        <begin position="777"/>
        <end position="811"/>
    </location>
</feature>
<dbReference type="Proteomes" id="UP001241758">
    <property type="component" value="Unassembled WGS sequence"/>
</dbReference>
<dbReference type="EMBL" id="JASCTH010000030">
    <property type="protein sequence ID" value="MDI6104154.1"/>
    <property type="molecule type" value="Genomic_DNA"/>
</dbReference>
<gene>
    <name evidence="3" type="ORF">QLQ12_36740</name>
</gene>
<evidence type="ECO:0000313" key="4">
    <source>
        <dbReference type="Proteomes" id="UP001241758"/>
    </source>
</evidence>
<dbReference type="RefSeq" id="WP_282765468.1">
    <property type="nucleotide sequence ID" value="NZ_JASCTH010000030.1"/>
</dbReference>
<feature type="region of interest" description="Disordered" evidence="2">
    <location>
        <begin position="971"/>
        <end position="996"/>
    </location>
</feature>
<accession>A0ABT6WWM9</accession>